<sequence length="99" mass="11738">MNNVVPSLPHADLLMEETCNIRWDIICERLTWQSEKGEFRWETKEIGPLTKEEIKILKSQGYVVTPIFSLYNSSPYHIIKWDRKSLLKQEETKVNEKSK</sequence>
<dbReference type="EMBL" id="OQ326496">
    <property type="protein sequence ID" value="WDQ45502.1"/>
    <property type="molecule type" value="Genomic_DNA"/>
</dbReference>
<reference evidence="1" key="2">
    <citation type="journal article" date="2024" name="Heliyon">
        <title>Complete genome sequence of the novel virulent phage PMBT24 infecting Enterocloster bolteae from the human gut.</title>
        <authorList>
            <person name="Sprotte S."/>
            <person name="Brinks E."/>
            <person name="Neve H."/>
            <person name="Franz C.M.A.P."/>
        </authorList>
    </citation>
    <scope>NUCLEOTIDE SEQUENCE</scope>
</reference>
<name>A0AAT9TS09_9CAUD</name>
<organism evidence="1">
    <name type="scientific">Enterocloster phage PMBT24</name>
    <dbReference type="NCBI Taxonomy" id="3025413"/>
    <lineage>
        <taxon>Viruses</taxon>
        <taxon>Duplodnaviria</taxon>
        <taxon>Heunggongvirae</taxon>
        <taxon>Uroviricota</taxon>
        <taxon>Caudoviricetes</taxon>
    </lineage>
</organism>
<reference evidence="1" key="1">
    <citation type="submission" date="2023-01" db="EMBL/GenBank/DDBJ databases">
        <authorList>
            <person name="Sprotte S."/>
            <person name="Brinks E."/>
        </authorList>
    </citation>
    <scope>NUCLEOTIDE SEQUENCE</scope>
</reference>
<proteinExistence type="predicted"/>
<protein>
    <submittedName>
        <fullName evidence="1">Uncharacterized protein</fullName>
    </submittedName>
</protein>
<accession>A0AAT9TS09</accession>
<evidence type="ECO:0000313" key="1">
    <source>
        <dbReference type="EMBL" id="WDQ45502.1"/>
    </source>
</evidence>